<dbReference type="PANTHER" id="PTHR11808">
    <property type="entry name" value="TRANS-SULFURATION ENZYME FAMILY MEMBER"/>
    <property type="match status" value="1"/>
</dbReference>
<name>A0A7W3J1I1_9ACTN</name>
<evidence type="ECO:0000256" key="8">
    <source>
        <dbReference type="PIRSR" id="PIRSR001434-2"/>
    </source>
</evidence>
<evidence type="ECO:0000256" key="1">
    <source>
        <dbReference type="ARBA" id="ARBA00001933"/>
    </source>
</evidence>
<reference evidence="10 11" key="1">
    <citation type="submission" date="2020-07" db="EMBL/GenBank/DDBJ databases">
        <title>Sequencing the genomes of 1000 actinobacteria strains.</title>
        <authorList>
            <person name="Klenk H.-P."/>
        </authorList>
    </citation>
    <scope>NUCLEOTIDE SEQUENCE [LARGE SCALE GENOMIC DNA]</scope>
    <source>
        <strain evidence="10 11">DSM 21349</strain>
    </source>
</reference>
<dbReference type="GO" id="GO:0005737">
    <property type="term" value="C:cytoplasm"/>
    <property type="evidence" value="ECO:0007669"/>
    <property type="project" value="TreeGrafter"/>
</dbReference>
<dbReference type="EMBL" id="JACGXA010000001">
    <property type="protein sequence ID" value="MBA8804573.1"/>
    <property type="molecule type" value="Genomic_DNA"/>
</dbReference>
<comment type="similarity">
    <text evidence="2 9">Belongs to the trans-sulfuration enzymes family.</text>
</comment>
<comment type="catalytic activity">
    <reaction evidence="4">
        <text>O-succinyl-L-homoserine + L-cysteine = L,L-cystathionine + succinate + H(+)</text>
        <dbReference type="Rhea" id="RHEA:20397"/>
        <dbReference type="ChEBI" id="CHEBI:15378"/>
        <dbReference type="ChEBI" id="CHEBI:30031"/>
        <dbReference type="ChEBI" id="CHEBI:35235"/>
        <dbReference type="ChEBI" id="CHEBI:57661"/>
        <dbReference type="ChEBI" id="CHEBI:58161"/>
        <dbReference type="EC" id="2.5.1.48"/>
    </reaction>
</comment>
<evidence type="ECO:0000256" key="6">
    <source>
        <dbReference type="ARBA" id="ARBA00068008"/>
    </source>
</evidence>
<dbReference type="EC" id="2.5.1.48" evidence="5"/>
<dbReference type="FunFam" id="3.90.1150.10:FF:000008">
    <property type="entry name" value="Cystathionine gamma-synthase"/>
    <property type="match status" value="1"/>
</dbReference>
<dbReference type="AlphaFoldDB" id="A0A7W3J1I1"/>
<evidence type="ECO:0000313" key="10">
    <source>
        <dbReference type="EMBL" id="MBA8804573.1"/>
    </source>
</evidence>
<evidence type="ECO:0000256" key="7">
    <source>
        <dbReference type="ARBA" id="ARBA00083849"/>
    </source>
</evidence>
<evidence type="ECO:0000256" key="4">
    <source>
        <dbReference type="ARBA" id="ARBA00051441"/>
    </source>
</evidence>
<comment type="caution">
    <text evidence="10">The sequence shown here is derived from an EMBL/GenBank/DDBJ whole genome shotgun (WGS) entry which is preliminary data.</text>
</comment>
<evidence type="ECO:0000256" key="5">
    <source>
        <dbReference type="ARBA" id="ARBA00066530"/>
    </source>
</evidence>
<dbReference type="InterPro" id="IPR015421">
    <property type="entry name" value="PyrdxlP-dep_Trfase_major"/>
</dbReference>
<dbReference type="FunFam" id="3.40.640.10:FF:000009">
    <property type="entry name" value="Cystathionine gamma-synthase homolog"/>
    <property type="match status" value="1"/>
</dbReference>
<dbReference type="Proteomes" id="UP000580910">
    <property type="component" value="Unassembled WGS sequence"/>
</dbReference>
<dbReference type="PANTHER" id="PTHR11808:SF15">
    <property type="entry name" value="CYSTATHIONINE GAMMA-LYASE"/>
    <property type="match status" value="1"/>
</dbReference>
<organism evidence="10 11">
    <name type="scientific">Nocardioides ginsengisegetis</name>
    <dbReference type="NCBI Taxonomy" id="661491"/>
    <lineage>
        <taxon>Bacteria</taxon>
        <taxon>Bacillati</taxon>
        <taxon>Actinomycetota</taxon>
        <taxon>Actinomycetes</taxon>
        <taxon>Propionibacteriales</taxon>
        <taxon>Nocardioidaceae</taxon>
        <taxon>Nocardioides</taxon>
    </lineage>
</organism>
<evidence type="ECO:0000313" key="11">
    <source>
        <dbReference type="Proteomes" id="UP000580910"/>
    </source>
</evidence>
<accession>A0A7W3J1I1</accession>
<dbReference type="SUPFAM" id="SSF53383">
    <property type="entry name" value="PLP-dependent transferases"/>
    <property type="match status" value="1"/>
</dbReference>
<dbReference type="RefSeq" id="WP_182540188.1">
    <property type="nucleotide sequence ID" value="NZ_JACGXA010000001.1"/>
</dbReference>
<evidence type="ECO:0000256" key="2">
    <source>
        <dbReference type="ARBA" id="ARBA00009077"/>
    </source>
</evidence>
<dbReference type="GO" id="GO:0019346">
    <property type="term" value="P:transsulfuration"/>
    <property type="evidence" value="ECO:0007669"/>
    <property type="project" value="InterPro"/>
</dbReference>
<comment type="cofactor">
    <cofactor evidence="1 9">
        <name>pyridoxal 5'-phosphate</name>
        <dbReference type="ChEBI" id="CHEBI:597326"/>
    </cofactor>
</comment>
<dbReference type="GO" id="GO:0003962">
    <property type="term" value="F:cystathionine gamma-synthase activity"/>
    <property type="evidence" value="ECO:0007669"/>
    <property type="project" value="UniProtKB-EC"/>
</dbReference>
<dbReference type="InterPro" id="IPR015422">
    <property type="entry name" value="PyrdxlP-dep_Trfase_small"/>
</dbReference>
<protein>
    <recommendedName>
        <fullName evidence="6">Cystathionine gamma-synthase</fullName>
        <ecNumber evidence="5">2.5.1.48</ecNumber>
    </recommendedName>
    <alternativeName>
        <fullName evidence="7">O-succinylhomoserine (thiol)-lyase</fullName>
    </alternativeName>
</protein>
<keyword evidence="3 8" id="KW-0663">Pyridoxal phosphate</keyword>
<feature type="modified residue" description="N6-(pyridoxal phosphate)lysine" evidence="8">
    <location>
        <position position="207"/>
    </location>
</feature>
<gene>
    <name evidence="10" type="ORF">FB382_002864</name>
</gene>
<evidence type="ECO:0000256" key="9">
    <source>
        <dbReference type="RuleBase" id="RU362118"/>
    </source>
</evidence>
<keyword evidence="11" id="KW-1185">Reference proteome</keyword>
<dbReference type="GO" id="GO:0004123">
    <property type="term" value="F:cystathionine gamma-lyase activity"/>
    <property type="evidence" value="ECO:0007669"/>
    <property type="project" value="TreeGrafter"/>
</dbReference>
<dbReference type="Gene3D" id="3.90.1150.10">
    <property type="entry name" value="Aspartate Aminotransferase, domain 1"/>
    <property type="match status" value="1"/>
</dbReference>
<dbReference type="GO" id="GO:0030170">
    <property type="term" value="F:pyridoxal phosphate binding"/>
    <property type="evidence" value="ECO:0007669"/>
    <property type="project" value="InterPro"/>
</dbReference>
<dbReference type="GO" id="GO:0019343">
    <property type="term" value="P:cysteine biosynthetic process via cystathionine"/>
    <property type="evidence" value="ECO:0007669"/>
    <property type="project" value="TreeGrafter"/>
</dbReference>
<evidence type="ECO:0000256" key="3">
    <source>
        <dbReference type="ARBA" id="ARBA00022898"/>
    </source>
</evidence>
<dbReference type="InterPro" id="IPR054542">
    <property type="entry name" value="Cys_met_metab_PP"/>
</dbReference>
<dbReference type="NCBIfam" id="NF005871">
    <property type="entry name" value="PRK07811.1"/>
    <property type="match status" value="1"/>
</dbReference>
<keyword evidence="10" id="KW-0808">Transferase</keyword>
<dbReference type="Pfam" id="PF01053">
    <property type="entry name" value="Cys_Met_Meta_PP"/>
    <property type="match status" value="1"/>
</dbReference>
<dbReference type="PROSITE" id="PS00868">
    <property type="entry name" value="CYS_MET_METAB_PP"/>
    <property type="match status" value="1"/>
</dbReference>
<dbReference type="InterPro" id="IPR000277">
    <property type="entry name" value="Cys/Met-Metab_PyrdxlP-dep_enz"/>
</dbReference>
<dbReference type="PIRSF" id="PIRSF001434">
    <property type="entry name" value="CGS"/>
    <property type="match status" value="1"/>
</dbReference>
<sequence>MSEQQHRSKSGFETRAIHAGYEPDPMTGAVIPPIYATSTYKQDGVGGLRGGYEYSRSANPTRTALEGALAAVEEGERGFAFASGLAAEDTVVRSVCRPGDHVVIPDDAYGGTYRLFDKVEKVWGLEHSPAAVSDVDAVRAAIRPGQTKFVWVETPTNPMLNIGDIEALAAVAHEAGALLVVDNTFASPYLQQPLTLGADIVVHSTTKYVGGHSDVVGGAVVVRDLDLAESITFHQNAIGAVAGPFDSFLTHRGLKTLGVRMDRHCDNAEKVVEFLTSHPGVAEVIYPGLESHPGHAVAAKQMKRFGGIVSFRVKAGEQAALAACAKAEVFTLGESLGGVESLIEHPGRMTHASVAGTDLEVPADLIRLSVGIETADDLVADLDRALG</sequence>
<dbReference type="InterPro" id="IPR015424">
    <property type="entry name" value="PyrdxlP-dep_Trfase"/>
</dbReference>
<dbReference type="CDD" id="cd00614">
    <property type="entry name" value="CGS_like"/>
    <property type="match status" value="1"/>
</dbReference>
<dbReference type="Gene3D" id="3.40.640.10">
    <property type="entry name" value="Type I PLP-dependent aspartate aminotransferase-like (Major domain)"/>
    <property type="match status" value="1"/>
</dbReference>
<proteinExistence type="inferred from homology"/>